<name>A0ABY8UGQ9_TETOB</name>
<evidence type="ECO:0000256" key="2">
    <source>
        <dbReference type="SAM" id="MobiDB-lite"/>
    </source>
</evidence>
<dbReference type="SMART" id="SM00360">
    <property type="entry name" value="RRM"/>
    <property type="match status" value="1"/>
</dbReference>
<evidence type="ECO:0000256" key="1">
    <source>
        <dbReference type="PROSITE-ProRule" id="PRU00176"/>
    </source>
</evidence>
<dbReference type="InterPro" id="IPR000504">
    <property type="entry name" value="RRM_dom"/>
</dbReference>
<organism evidence="4 5">
    <name type="scientific">Tetradesmus obliquus</name>
    <name type="common">Green alga</name>
    <name type="synonym">Acutodesmus obliquus</name>
    <dbReference type="NCBI Taxonomy" id="3088"/>
    <lineage>
        <taxon>Eukaryota</taxon>
        <taxon>Viridiplantae</taxon>
        <taxon>Chlorophyta</taxon>
        <taxon>core chlorophytes</taxon>
        <taxon>Chlorophyceae</taxon>
        <taxon>CS clade</taxon>
        <taxon>Sphaeropleales</taxon>
        <taxon>Scenedesmaceae</taxon>
        <taxon>Tetradesmus</taxon>
    </lineage>
</organism>
<dbReference type="PROSITE" id="PS50102">
    <property type="entry name" value="RRM"/>
    <property type="match status" value="1"/>
</dbReference>
<protein>
    <recommendedName>
        <fullName evidence="3">RRM domain-containing protein</fullName>
    </recommendedName>
</protein>
<evidence type="ECO:0000259" key="3">
    <source>
        <dbReference type="PROSITE" id="PS50102"/>
    </source>
</evidence>
<dbReference type="InterPro" id="IPR035979">
    <property type="entry name" value="RBD_domain_sf"/>
</dbReference>
<feature type="compositionally biased region" description="Low complexity" evidence="2">
    <location>
        <begin position="132"/>
        <end position="149"/>
    </location>
</feature>
<sequence length="210" mass="21484">MAAKPDPGAAVFFARAPADASTEEIHDLFSQFGDVEGINIYRSWPSAKSSKGCGTVQFAVCASALAARQALHGRKAFARAEAPLVVEPLDLRKQNQPPAAPTVQQKAKDTVSACLPAHLSSGSSGNGPRALSNNNTSFNGNAASSNSSSSRRISFAFPCSSRLNRLPAAVAATTAATAAAAVAAAAAAERVGVGGGLSLLVQHCRKRRLA</sequence>
<dbReference type="Pfam" id="PF00076">
    <property type="entry name" value="RRM_1"/>
    <property type="match status" value="1"/>
</dbReference>
<evidence type="ECO:0000313" key="4">
    <source>
        <dbReference type="EMBL" id="WIA19336.1"/>
    </source>
</evidence>
<feature type="region of interest" description="Disordered" evidence="2">
    <location>
        <begin position="118"/>
        <end position="149"/>
    </location>
</feature>
<gene>
    <name evidence="4" type="ORF">OEZ85_003968</name>
</gene>
<evidence type="ECO:0000313" key="5">
    <source>
        <dbReference type="Proteomes" id="UP001244341"/>
    </source>
</evidence>
<keyword evidence="5" id="KW-1185">Reference proteome</keyword>
<accession>A0ABY8UGQ9</accession>
<feature type="domain" description="RRM" evidence="3">
    <location>
        <begin position="9"/>
        <end position="91"/>
    </location>
</feature>
<keyword evidence="1" id="KW-0694">RNA-binding</keyword>
<dbReference type="Proteomes" id="UP001244341">
    <property type="component" value="Chromosome 10b"/>
</dbReference>
<dbReference type="EMBL" id="CP126217">
    <property type="protein sequence ID" value="WIA19336.1"/>
    <property type="molecule type" value="Genomic_DNA"/>
</dbReference>
<dbReference type="SUPFAM" id="SSF54928">
    <property type="entry name" value="RNA-binding domain, RBD"/>
    <property type="match status" value="1"/>
</dbReference>
<dbReference type="Gene3D" id="3.30.70.330">
    <property type="match status" value="1"/>
</dbReference>
<proteinExistence type="predicted"/>
<dbReference type="InterPro" id="IPR012677">
    <property type="entry name" value="Nucleotide-bd_a/b_plait_sf"/>
</dbReference>
<reference evidence="4 5" key="1">
    <citation type="submission" date="2023-05" db="EMBL/GenBank/DDBJ databases">
        <title>A 100% complete, gapless, phased diploid assembly of the Scenedesmus obliquus UTEX 3031 genome.</title>
        <authorList>
            <person name="Biondi T.C."/>
            <person name="Hanschen E.R."/>
            <person name="Kwon T."/>
            <person name="Eng W."/>
            <person name="Kruse C.P.S."/>
            <person name="Koehler S.I."/>
            <person name="Kunde Y."/>
            <person name="Gleasner C.D."/>
            <person name="You Mak K.T."/>
            <person name="Polle J."/>
            <person name="Hovde B.T."/>
            <person name="Starkenburg S.R."/>
        </authorList>
    </citation>
    <scope>NUCLEOTIDE SEQUENCE [LARGE SCALE GENOMIC DNA]</scope>
    <source>
        <strain evidence="4 5">DOE0152z</strain>
    </source>
</reference>